<evidence type="ECO:0000313" key="3">
    <source>
        <dbReference type="EMBL" id="QNP46092.1"/>
    </source>
</evidence>
<dbReference type="Pfam" id="PF00582">
    <property type="entry name" value="Usp"/>
    <property type="match status" value="1"/>
</dbReference>
<gene>
    <name evidence="3" type="ORF">H9L14_02140</name>
</gene>
<dbReference type="EMBL" id="CP060782">
    <property type="protein sequence ID" value="QNP46092.1"/>
    <property type="molecule type" value="Genomic_DNA"/>
</dbReference>
<organism evidence="3 4">
    <name type="scientific">Sphingomonas sediminicola</name>
    <dbReference type="NCBI Taxonomy" id="386874"/>
    <lineage>
        <taxon>Bacteria</taxon>
        <taxon>Pseudomonadati</taxon>
        <taxon>Pseudomonadota</taxon>
        <taxon>Alphaproteobacteria</taxon>
        <taxon>Sphingomonadales</taxon>
        <taxon>Sphingomonadaceae</taxon>
        <taxon>Sphingomonas</taxon>
    </lineage>
</organism>
<dbReference type="Gene3D" id="3.40.50.12370">
    <property type="match status" value="1"/>
</dbReference>
<dbReference type="Proteomes" id="UP000516105">
    <property type="component" value="Chromosome"/>
</dbReference>
<sequence>MTTQIYLEPEQATKAAGGQRVQAGVKTILLHVQNDKSLDSRVQTALALARACEAHLSCVHITPIESYVAFDSFGGVFVMNDVIAAVDEEAVRIRKSLHEKLRNEDVSWDYVETTANIASQIVSRAALTDLVVTGREPHRTDFAGPTIGLLGELLHRARTPLFIPADDGTPPDPAGTALIAWDGSYEAANAVRSAVGLLKVASQVRILQIREKAEEAFPGTKLLEYLSRHDIHAELFTEEASSKEFVSDALVAHARAIGAAYLVMGGYNHSRVGEFVFGGVTRSLLKSSPVPLLIAH</sequence>
<reference evidence="3 4" key="1">
    <citation type="submission" date="2020-08" db="EMBL/GenBank/DDBJ databases">
        <title>Genome sequence of Sphingomonas sediminicola KACC 15039T.</title>
        <authorList>
            <person name="Hyun D.-W."/>
            <person name="Bae J.-W."/>
        </authorList>
    </citation>
    <scope>NUCLEOTIDE SEQUENCE [LARGE SCALE GENOMIC DNA]</scope>
    <source>
        <strain evidence="3 4">KACC 15039</strain>
    </source>
</reference>
<keyword evidence="4" id="KW-1185">Reference proteome</keyword>
<dbReference type="CDD" id="cd00293">
    <property type="entry name" value="USP-like"/>
    <property type="match status" value="1"/>
</dbReference>
<feature type="domain" description="UspA" evidence="2">
    <location>
        <begin position="178"/>
        <end position="295"/>
    </location>
</feature>
<dbReference type="InterPro" id="IPR006016">
    <property type="entry name" value="UspA"/>
</dbReference>
<dbReference type="SUPFAM" id="SSF52402">
    <property type="entry name" value="Adenine nucleotide alpha hydrolases-like"/>
    <property type="match status" value="2"/>
</dbReference>
<evidence type="ECO:0000313" key="4">
    <source>
        <dbReference type="Proteomes" id="UP000516105"/>
    </source>
</evidence>
<dbReference type="PANTHER" id="PTHR46268">
    <property type="entry name" value="STRESS RESPONSE PROTEIN NHAX"/>
    <property type="match status" value="1"/>
</dbReference>
<protein>
    <submittedName>
        <fullName evidence="3">Universal stress protein</fullName>
    </submittedName>
</protein>
<evidence type="ECO:0000259" key="2">
    <source>
        <dbReference type="Pfam" id="PF00582"/>
    </source>
</evidence>
<dbReference type="RefSeq" id="WP_187709045.1">
    <property type="nucleotide sequence ID" value="NZ_CP060782.1"/>
</dbReference>
<dbReference type="PANTHER" id="PTHR46268:SF15">
    <property type="entry name" value="UNIVERSAL STRESS PROTEIN HP_0031"/>
    <property type="match status" value="1"/>
</dbReference>
<proteinExistence type="inferred from homology"/>
<comment type="similarity">
    <text evidence="1">Belongs to the universal stress protein A family.</text>
</comment>
<accession>A0ABX6TAW7</accession>
<evidence type="ECO:0000256" key="1">
    <source>
        <dbReference type="ARBA" id="ARBA00008791"/>
    </source>
</evidence>
<name>A0ABX6TAW7_9SPHN</name>